<dbReference type="Proteomes" id="UP000174145">
    <property type="component" value="Segment"/>
</dbReference>
<name>W6JPN7_9POXV</name>
<dbReference type="KEGG" id="vg:18263668"/>
<evidence type="ECO:0000313" key="2">
    <source>
        <dbReference type="EMBL" id="BAO49599.1"/>
    </source>
</evidence>
<sequence length="55" mass="6562">MKNSEQNRKIATATINNKNPDNKSKDTKPMEENMNKDIRVNRKRKFSEIDQYMDC</sequence>
<protein>
    <submittedName>
        <fullName evidence="2">Uncharacterized protein</fullName>
    </submittedName>
</protein>
<dbReference type="EMBL" id="AP013055">
    <property type="protein sequence ID" value="BAO49599.1"/>
    <property type="molecule type" value="Genomic_DNA"/>
</dbReference>
<feature type="region of interest" description="Disordered" evidence="1">
    <location>
        <begin position="1"/>
        <end position="37"/>
    </location>
</feature>
<accession>W6JPN7</accession>
<organism evidence="2 3">
    <name type="scientific">Alphaentomopoxvirus acuprea</name>
    <dbReference type="NCBI Taxonomy" id="62099"/>
    <lineage>
        <taxon>Viruses</taxon>
        <taxon>Varidnaviria</taxon>
        <taxon>Bamfordvirae</taxon>
        <taxon>Nucleocytoviricota</taxon>
        <taxon>Pokkesviricetes</taxon>
        <taxon>Chitovirales</taxon>
        <taxon>Poxviridae</taxon>
        <taxon>Entomopoxvirinae</taxon>
        <taxon>Alphaentomopoxvirus</taxon>
    </lineage>
</organism>
<dbReference type="GeneID" id="18263668"/>
<evidence type="ECO:0000256" key="1">
    <source>
        <dbReference type="SAM" id="MobiDB-lite"/>
    </source>
</evidence>
<feature type="compositionally biased region" description="Basic and acidic residues" evidence="1">
    <location>
        <begin position="20"/>
        <end position="37"/>
    </location>
</feature>
<evidence type="ECO:0000313" key="3">
    <source>
        <dbReference type="Proteomes" id="UP000174145"/>
    </source>
</evidence>
<proteinExistence type="predicted"/>
<keyword evidence="3" id="KW-1185">Reference proteome</keyword>
<dbReference type="RefSeq" id="YP_009001712.1">
    <property type="nucleotide sequence ID" value="NC_023426.1"/>
</dbReference>
<reference evidence="2 3" key="1">
    <citation type="journal article" date="2014" name="Virology">
        <title>The complete genome sequence of the Alphaentomopoxvirus Anomala cuprea entomopoxvirus, including its terminal hairpin loop sequences, suggests a potentially unique mode of apoptosis inhibition and mode of DNA replication.</title>
        <authorList>
            <person name="Mitsuhashi W."/>
            <person name="Miyamoto K."/>
            <person name="Wada S."/>
        </authorList>
    </citation>
    <scope>NUCLEOTIDE SEQUENCE [LARGE SCALE GENOMIC DNA]</scope>
    <source>
        <strain evidence="2">CV6M</strain>
    </source>
</reference>